<name>A0ABV0M6T2_9HYPH</name>
<keyword evidence="2" id="KW-1185">Reference proteome</keyword>
<gene>
    <name evidence="1" type="ORF">ABK249_21905</name>
</gene>
<accession>A0ABV0M6T2</accession>
<sequence length="54" mass="6385">MQEFIAKKNIERFRSMLEAEVDEGRRRMLEKLIEEEERVLDAIKSATQSDGDQD</sequence>
<evidence type="ECO:0000313" key="1">
    <source>
        <dbReference type="EMBL" id="MEQ1407581.1"/>
    </source>
</evidence>
<dbReference type="Proteomes" id="UP001496627">
    <property type="component" value="Unassembled WGS sequence"/>
</dbReference>
<reference evidence="1 2" key="1">
    <citation type="submission" date="2024-05" db="EMBL/GenBank/DDBJ databases">
        <title>Neorhizobium sp. Rsf11, a plant growth promoting and heavy metal resistant PAH-degrader.</title>
        <authorList>
            <person name="Golubev S.N."/>
            <person name="Muratova A.Y."/>
            <person name="Markelova M.I."/>
        </authorList>
    </citation>
    <scope>NUCLEOTIDE SEQUENCE [LARGE SCALE GENOMIC DNA]</scope>
    <source>
        <strain evidence="1 2">Rsf11</strain>
    </source>
</reference>
<evidence type="ECO:0000313" key="2">
    <source>
        <dbReference type="Proteomes" id="UP001496627"/>
    </source>
</evidence>
<protein>
    <submittedName>
        <fullName evidence="1">Uncharacterized protein</fullName>
    </submittedName>
</protein>
<proteinExistence type="predicted"/>
<comment type="caution">
    <text evidence="1">The sequence shown here is derived from an EMBL/GenBank/DDBJ whole genome shotgun (WGS) entry which is preliminary data.</text>
</comment>
<dbReference type="EMBL" id="JBEAAL010000019">
    <property type="protein sequence ID" value="MEQ1407581.1"/>
    <property type="molecule type" value="Genomic_DNA"/>
</dbReference>
<organism evidence="1 2">
    <name type="scientific">Neorhizobium phenanthreniclasticum</name>
    <dbReference type="NCBI Taxonomy" id="3157917"/>
    <lineage>
        <taxon>Bacteria</taxon>
        <taxon>Pseudomonadati</taxon>
        <taxon>Pseudomonadota</taxon>
        <taxon>Alphaproteobacteria</taxon>
        <taxon>Hyphomicrobiales</taxon>
        <taxon>Rhizobiaceae</taxon>
        <taxon>Rhizobium/Agrobacterium group</taxon>
        <taxon>Neorhizobium</taxon>
    </lineage>
</organism>
<dbReference type="RefSeq" id="WP_227702249.1">
    <property type="nucleotide sequence ID" value="NZ_JBEAAL010000019.1"/>
</dbReference>